<proteinExistence type="predicted"/>
<dbReference type="EMBL" id="LR899013">
    <property type="protein sequence ID" value="CAD7090554.1"/>
    <property type="molecule type" value="Genomic_DNA"/>
</dbReference>
<keyword evidence="3" id="KW-1185">Reference proteome</keyword>
<dbReference type="InParanoid" id="A0A7R8V144"/>
<sequence>MTTLLTAVAALSAVLVVGASCPNGSTPHGVDNVAVEFKGMNTTTDSLLENSLAEVILNLRNLSLGCWPFGCKRTYTFGSRVPGDYIVGHADTRRAVIFPQDITVIVLYPESGECGKTISYVEIQTAQISRSGAAYILDGGIGQRHIKIRVVAKLTIFIDLVAVIYGN</sequence>
<dbReference type="OrthoDB" id="8192785at2759"/>
<dbReference type="Proteomes" id="UP000594454">
    <property type="component" value="Chromosome 5"/>
</dbReference>
<name>A0A7R8V144_HERIL</name>
<keyword evidence="1" id="KW-0732">Signal</keyword>
<evidence type="ECO:0000313" key="2">
    <source>
        <dbReference type="EMBL" id="CAD7090554.1"/>
    </source>
</evidence>
<dbReference type="Pfam" id="PF15868">
    <property type="entry name" value="MBF2"/>
    <property type="match status" value="1"/>
</dbReference>
<evidence type="ECO:0000256" key="1">
    <source>
        <dbReference type="SAM" id="SignalP"/>
    </source>
</evidence>
<feature type="signal peptide" evidence="1">
    <location>
        <begin position="1"/>
        <end position="19"/>
    </location>
</feature>
<protein>
    <submittedName>
        <fullName evidence="2">Uncharacterized protein</fullName>
    </submittedName>
</protein>
<accession>A0A7R8V144</accession>
<reference evidence="2 3" key="1">
    <citation type="submission" date="2020-11" db="EMBL/GenBank/DDBJ databases">
        <authorList>
            <person name="Wallbank WR R."/>
            <person name="Pardo Diaz C."/>
            <person name="Kozak K."/>
            <person name="Martin S."/>
            <person name="Jiggins C."/>
            <person name="Moest M."/>
            <person name="Warren A I."/>
            <person name="Generalovic N T."/>
            <person name="Byers J.R.P. K."/>
            <person name="Montejo-Kovacevich G."/>
            <person name="Yen C E."/>
        </authorList>
    </citation>
    <scope>NUCLEOTIDE SEQUENCE [LARGE SCALE GENOMIC DNA]</scope>
</reference>
<organism evidence="2 3">
    <name type="scientific">Hermetia illucens</name>
    <name type="common">Black soldier fly</name>
    <dbReference type="NCBI Taxonomy" id="343691"/>
    <lineage>
        <taxon>Eukaryota</taxon>
        <taxon>Metazoa</taxon>
        <taxon>Ecdysozoa</taxon>
        <taxon>Arthropoda</taxon>
        <taxon>Hexapoda</taxon>
        <taxon>Insecta</taxon>
        <taxon>Pterygota</taxon>
        <taxon>Neoptera</taxon>
        <taxon>Endopterygota</taxon>
        <taxon>Diptera</taxon>
        <taxon>Brachycera</taxon>
        <taxon>Stratiomyomorpha</taxon>
        <taxon>Stratiomyidae</taxon>
        <taxon>Hermetiinae</taxon>
        <taxon>Hermetia</taxon>
    </lineage>
</organism>
<feature type="chain" id="PRO_5030959472" evidence="1">
    <location>
        <begin position="20"/>
        <end position="167"/>
    </location>
</feature>
<gene>
    <name evidence="2" type="ORF">HERILL_LOCUS13027</name>
</gene>
<evidence type="ECO:0000313" key="3">
    <source>
        <dbReference type="Proteomes" id="UP000594454"/>
    </source>
</evidence>
<dbReference type="AlphaFoldDB" id="A0A7R8V144"/>
<dbReference type="InterPro" id="IPR031734">
    <property type="entry name" value="MBF2"/>
</dbReference>